<dbReference type="PANTHER" id="PTHR34222">
    <property type="entry name" value="GAG_PRE-INTEGRS DOMAIN-CONTAINING PROTEIN"/>
    <property type="match status" value="1"/>
</dbReference>
<evidence type="ECO:0000313" key="2">
    <source>
        <dbReference type="EMBL" id="KAK0578998.1"/>
    </source>
</evidence>
<dbReference type="PANTHER" id="PTHR34222:SF43">
    <property type="entry name" value="RETROTRANSPOSON GAG DOMAIN-CONTAINING PROTEIN"/>
    <property type="match status" value="1"/>
</dbReference>
<name>A0AA39VHV3_ACESA</name>
<accession>A0AA39VHV3</accession>
<evidence type="ECO:0000256" key="1">
    <source>
        <dbReference type="SAM" id="SignalP"/>
    </source>
</evidence>
<evidence type="ECO:0000313" key="3">
    <source>
        <dbReference type="Proteomes" id="UP001168877"/>
    </source>
</evidence>
<dbReference type="AlphaFoldDB" id="A0AA39VHV3"/>
<feature type="chain" id="PRO_5041391645" evidence="1">
    <location>
        <begin position="26"/>
        <end position="412"/>
    </location>
</feature>
<protein>
    <submittedName>
        <fullName evidence="2">Uncharacterized protein</fullName>
    </submittedName>
</protein>
<reference evidence="2" key="2">
    <citation type="submission" date="2023-06" db="EMBL/GenBank/DDBJ databases">
        <authorList>
            <person name="Swenson N.G."/>
            <person name="Wegrzyn J.L."/>
            <person name="Mcevoy S.L."/>
        </authorList>
    </citation>
    <scope>NUCLEOTIDE SEQUENCE</scope>
    <source>
        <strain evidence="2">NS2018</strain>
        <tissue evidence="2">Leaf</tissue>
    </source>
</reference>
<sequence length="412" mass="46575">MSGCPSLKKFLLGLAILKGIRVSDGSSFMDFMILCRNCLRPDKLELLGVFLWRVWFRWNGHVHQSTSIPDDDVVPWAVNFLEEYDGQPLTEYYNKLNSVFMELDYRRPNDMECTADSEKYMKPIAEDRVYMFLASLDHNLDQVSSRVLTTLPLPSLEEAYSLVCREVQRHVTMGIKDRSEASTLAVQKGNFWLTPPTGPHTRLCTHFTKCVGESLDAFDPVEAESSESERPTRLFEKCYTRWNKCVTLDSSTTLDDTTMPSDDSSAIDHMVQTPTEVHISSPIAPTSDDILDSNPTYLENTTGRRYPLCDRKEPDGLGFSKSSSNVVYPISDFISYYRSSKSHLAFALQLSSMSIPSHFQEALGDPKWKSAINEKRRTKKMQSIEIQPSMETTGLAEEFSVGEALTGDGVDE</sequence>
<dbReference type="Proteomes" id="UP001168877">
    <property type="component" value="Unassembled WGS sequence"/>
</dbReference>
<keyword evidence="3" id="KW-1185">Reference proteome</keyword>
<comment type="caution">
    <text evidence="2">The sequence shown here is derived from an EMBL/GenBank/DDBJ whole genome shotgun (WGS) entry which is preliminary data.</text>
</comment>
<reference evidence="2" key="1">
    <citation type="journal article" date="2022" name="Plant J.">
        <title>Strategies of tolerance reflected in two North American maple genomes.</title>
        <authorList>
            <person name="McEvoy S.L."/>
            <person name="Sezen U.U."/>
            <person name="Trouern-Trend A."/>
            <person name="McMahon S.M."/>
            <person name="Schaberg P.G."/>
            <person name="Yang J."/>
            <person name="Wegrzyn J.L."/>
            <person name="Swenson N.G."/>
        </authorList>
    </citation>
    <scope>NUCLEOTIDE SEQUENCE</scope>
    <source>
        <strain evidence="2">NS2018</strain>
    </source>
</reference>
<proteinExistence type="predicted"/>
<organism evidence="2 3">
    <name type="scientific">Acer saccharum</name>
    <name type="common">Sugar maple</name>
    <dbReference type="NCBI Taxonomy" id="4024"/>
    <lineage>
        <taxon>Eukaryota</taxon>
        <taxon>Viridiplantae</taxon>
        <taxon>Streptophyta</taxon>
        <taxon>Embryophyta</taxon>
        <taxon>Tracheophyta</taxon>
        <taxon>Spermatophyta</taxon>
        <taxon>Magnoliopsida</taxon>
        <taxon>eudicotyledons</taxon>
        <taxon>Gunneridae</taxon>
        <taxon>Pentapetalae</taxon>
        <taxon>rosids</taxon>
        <taxon>malvids</taxon>
        <taxon>Sapindales</taxon>
        <taxon>Sapindaceae</taxon>
        <taxon>Hippocastanoideae</taxon>
        <taxon>Acereae</taxon>
        <taxon>Acer</taxon>
    </lineage>
</organism>
<keyword evidence="1" id="KW-0732">Signal</keyword>
<dbReference type="EMBL" id="JAUESC010000385">
    <property type="protein sequence ID" value="KAK0578998.1"/>
    <property type="molecule type" value="Genomic_DNA"/>
</dbReference>
<gene>
    <name evidence="2" type="ORF">LWI29_019472</name>
</gene>
<feature type="signal peptide" evidence="1">
    <location>
        <begin position="1"/>
        <end position="25"/>
    </location>
</feature>